<keyword evidence="6 13" id="KW-0732">Signal</keyword>
<dbReference type="Proteomes" id="UP000749293">
    <property type="component" value="Unassembled WGS sequence"/>
</dbReference>
<comment type="catalytic activity">
    <reaction evidence="12">
        <text>Release of a C-terminal amino acid with broad specificity.</text>
        <dbReference type="EC" id="3.4.16.5"/>
    </reaction>
</comment>
<evidence type="ECO:0000256" key="6">
    <source>
        <dbReference type="ARBA" id="ARBA00022729"/>
    </source>
</evidence>
<dbReference type="GeneID" id="55966824"/>
<keyword evidence="10" id="KW-0325">Glycoprotein</keyword>
<dbReference type="Gene3D" id="3.40.50.1820">
    <property type="entry name" value="alpha/beta hydrolase"/>
    <property type="match status" value="1"/>
</dbReference>
<dbReference type="GO" id="GO:0000328">
    <property type="term" value="C:fungal-type vacuole lumen"/>
    <property type="evidence" value="ECO:0007669"/>
    <property type="project" value="UniProtKB-ARBA"/>
</dbReference>
<evidence type="ECO:0000256" key="12">
    <source>
        <dbReference type="ARBA" id="ARBA00052076"/>
    </source>
</evidence>
<comment type="similarity">
    <text evidence="2 13">Belongs to the peptidase S10 family.</text>
</comment>
<dbReference type="InterPro" id="IPR018202">
    <property type="entry name" value="Ser_caboxypep_ser_AS"/>
</dbReference>
<name>A0A9P5D564_9HYPO</name>
<keyword evidence="8" id="KW-0865">Zymogen</keyword>
<dbReference type="PRINTS" id="PR00724">
    <property type="entry name" value="CRBOXYPTASEC"/>
</dbReference>
<dbReference type="OrthoDB" id="443318at2759"/>
<dbReference type="GO" id="GO:0006508">
    <property type="term" value="P:proteolysis"/>
    <property type="evidence" value="ECO:0007669"/>
    <property type="project" value="UniProtKB-KW"/>
</dbReference>
<dbReference type="SUPFAM" id="SSF53474">
    <property type="entry name" value="alpha/beta-Hydrolases"/>
    <property type="match status" value="1"/>
</dbReference>
<sequence>MRLPIVILALGAASAAAARQFSYGPADGSITPRNVRPRPDSFWEHVVKGSDVAEKIRAGSGSSVLSADDQEVHPLSNFNMRAKPVDPSELGVDTVKQYSGYLDNDEQDKHLFYWFFESRNDPETDPVVLWLNGGPGCSSLELGPARISEDGEVVANPFSWNSNASVIFVDQPVNVGFSYSKSNDTGSSLAAAYDLYALLELFFHEFPQYAEQDFHIAGESYAGHYVPETGYTVISQPGTSINLRSILVGNGLTDPYIQYAYYEPMACGEGGYDAVLDARTCSSMRSALPSCQARIKKCYDDTDDTQACIAANSYCNNAFFSPYQSSGNDVYDVRNEPDATSGATEWLNTDRVKDALGVEVDSYEQCDDTVYSLFSSSGDWMKPIQRHVPDILAKIPVLIYAGDADFICNWLGNRAWTKALDWPGKEAYNAAPVEPLSIGGDRYGNLTTADNFAFAQIFQAGHMVPADQPEGSLDLLNRWISGEWWER</sequence>
<comment type="subcellular location">
    <subcellularLocation>
        <location evidence="1">Vacuole</location>
    </subcellularLocation>
</comment>
<protein>
    <recommendedName>
        <fullName evidence="13">Carboxypeptidase</fullName>
        <ecNumber evidence="13">3.4.16.-</ecNumber>
    </recommendedName>
</protein>
<evidence type="ECO:0000256" key="8">
    <source>
        <dbReference type="ARBA" id="ARBA00023145"/>
    </source>
</evidence>
<dbReference type="FunFam" id="1.10.287.410:FF:000001">
    <property type="entry name" value="Carboxypeptidase Y"/>
    <property type="match status" value="1"/>
</dbReference>
<evidence type="ECO:0000256" key="1">
    <source>
        <dbReference type="ARBA" id="ARBA00004116"/>
    </source>
</evidence>
<feature type="chain" id="PRO_5040529718" description="Carboxypeptidase" evidence="13">
    <location>
        <begin position="19"/>
        <end position="487"/>
    </location>
</feature>
<evidence type="ECO:0000313" key="15">
    <source>
        <dbReference type="Proteomes" id="UP000749293"/>
    </source>
</evidence>
<keyword evidence="7 13" id="KW-0378">Hydrolase</keyword>
<evidence type="ECO:0000256" key="11">
    <source>
        <dbReference type="ARBA" id="ARBA00025622"/>
    </source>
</evidence>
<dbReference type="EMBL" id="JAANYQ010000001">
    <property type="protein sequence ID" value="KAF4126857.1"/>
    <property type="molecule type" value="Genomic_DNA"/>
</dbReference>
<dbReference type="Pfam" id="PF00450">
    <property type="entry name" value="Peptidase_S10"/>
    <property type="match status" value="1"/>
</dbReference>
<evidence type="ECO:0000256" key="2">
    <source>
        <dbReference type="ARBA" id="ARBA00009431"/>
    </source>
</evidence>
<dbReference type="PROSITE" id="PS00131">
    <property type="entry name" value="CARBOXYPEPT_SER_SER"/>
    <property type="match status" value="1"/>
</dbReference>
<dbReference type="InterPro" id="IPR029058">
    <property type="entry name" value="AB_hydrolase_fold"/>
</dbReference>
<organism evidence="14 15">
    <name type="scientific">Geosmithia morbida</name>
    <dbReference type="NCBI Taxonomy" id="1094350"/>
    <lineage>
        <taxon>Eukaryota</taxon>
        <taxon>Fungi</taxon>
        <taxon>Dikarya</taxon>
        <taxon>Ascomycota</taxon>
        <taxon>Pezizomycotina</taxon>
        <taxon>Sordariomycetes</taxon>
        <taxon>Hypocreomycetidae</taxon>
        <taxon>Hypocreales</taxon>
        <taxon>Bionectriaceae</taxon>
        <taxon>Geosmithia</taxon>
    </lineage>
</organism>
<evidence type="ECO:0000256" key="4">
    <source>
        <dbReference type="ARBA" id="ARBA00022645"/>
    </source>
</evidence>
<dbReference type="AlphaFoldDB" id="A0A9P5D564"/>
<evidence type="ECO:0000313" key="14">
    <source>
        <dbReference type="EMBL" id="KAF4126857.1"/>
    </source>
</evidence>
<dbReference type="PANTHER" id="PTHR11802">
    <property type="entry name" value="SERINE PROTEASE FAMILY S10 SERINE CARBOXYPEPTIDASE"/>
    <property type="match status" value="1"/>
</dbReference>
<evidence type="ECO:0000256" key="3">
    <source>
        <dbReference type="ARBA" id="ARBA00022554"/>
    </source>
</evidence>
<dbReference type="InterPro" id="IPR033124">
    <property type="entry name" value="Ser_caboxypep_his_AS"/>
</dbReference>
<keyword evidence="15" id="KW-1185">Reference proteome</keyword>
<dbReference type="Gene3D" id="1.10.287.410">
    <property type="match status" value="1"/>
</dbReference>
<evidence type="ECO:0000256" key="7">
    <source>
        <dbReference type="ARBA" id="ARBA00022801"/>
    </source>
</evidence>
<keyword evidence="9" id="KW-1015">Disulfide bond</keyword>
<evidence type="ECO:0000256" key="5">
    <source>
        <dbReference type="ARBA" id="ARBA00022670"/>
    </source>
</evidence>
<dbReference type="RefSeq" id="XP_035325509.1">
    <property type="nucleotide sequence ID" value="XM_035462579.1"/>
</dbReference>
<feature type="non-terminal residue" evidence="14">
    <location>
        <position position="487"/>
    </location>
</feature>
<keyword evidence="3" id="KW-0926">Vacuole</keyword>
<dbReference type="PANTHER" id="PTHR11802:SF113">
    <property type="entry name" value="SERINE CARBOXYPEPTIDASE CTSA-4.1"/>
    <property type="match status" value="1"/>
</dbReference>
<evidence type="ECO:0000256" key="10">
    <source>
        <dbReference type="ARBA" id="ARBA00023180"/>
    </source>
</evidence>
<reference evidence="14" key="1">
    <citation type="submission" date="2020-03" db="EMBL/GenBank/DDBJ databases">
        <title>Site-based positive gene gene selection in Geosmithia morbida across the United States reveals a broad range of putative effectors and factors for local host and environmental adapation.</title>
        <authorList>
            <person name="Onufrak A."/>
            <person name="Murdoch R.W."/>
            <person name="Gazis R."/>
            <person name="Huff M."/>
            <person name="Staton M."/>
            <person name="Klingeman W."/>
            <person name="Hadziabdic D."/>
        </authorList>
    </citation>
    <scope>NUCLEOTIDE SEQUENCE</scope>
    <source>
        <strain evidence="14">1262</strain>
    </source>
</reference>
<accession>A0A9P5D564</accession>
<gene>
    <name evidence="14" type="ORF">GMORB2_0594</name>
</gene>
<dbReference type="EC" id="3.4.16.-" evidence="13"/>
<proteinExistence type="inferred from homology"/>
<feature type="signal peptide" evidence="13">
    <location>
        <begin position="1"/>
        <end position="18"/>
    </location>
</feature>
<evidence type="ECO:0000256" key="9">
    <source>
        <dbReference type="ARBA" id="ARBA00023157"/>
    </source>
</evidence>
<keyword evidence="5 13" id="KW-0645">Protease</keyword>
<comment type="caution">
    <text evidence="14">The sequence shown here is derived from an EMBL/GenBank/DDBJ whole genome shotgun (WGS) entry which is preliminary data.</text>
</comment>
<keyword evidence="4 13" id="KW-0121">Carboxypeptidase</keyword>
<dbReference type="InterPro" id="IPR001563">
    <property type="entry name" value="Peptidase_S10"/>
</dbReference>
<comment type="function">
    <text evidence="11">Vacuolar carboxypeptidase involved in degradation of small peptides. Digests preferentially peptides containing an aliphatic or hydrophobic residue in P1' position, as well as methionine, leucine or phenylalanine in P1 position of ester substrate.</text>
</comment>
<evidence type="ECO:0000256" key="13">
    <source>
        <dbReference type="RuleBase" id="RU361156"/>
    </source>
</evidence>
<dbReference type="PROSITE" id="PS00560">
    <property type="entry name" value="CARBOXYPEPT_SER_HIS"/>
    <property type="match status" value="1"/>
</dbReference>
<dbReference type="GO" id="GO:0004185">
    <property type="term" value="F:serine-type carboxypeptidase activity"/>
    <property type="evidence" value="ECO:0007669"/>
    <property type="project" value="UniProtKB-UniRule"/>
</dbReference>